<keyword evidence="1" id="KW-0732">Signal</keyword>
<evidence type="ECO:0000313" key="2">
    <source>
        <dbReference type="EMBL" id="RKG38303.1"/>
    </source>
</evidence>
<dbReference type="Proteomes" id="UP000280405">
    <property type="component" value="Unassembled WGS sequence"/>
</dbReference>
<dbReference type="EMBL" id="RAXT01000012">
    <property type="protein sequence ID" value="RKG38303.1"/>
    <property type="molecule type" value="Genomic_DNA"/>
</dbReference>
<name>A0A3A8FC68_9GAMM</name>
<organism evidence="2 3">
    <name type="scientific">Acinetobacter rongchengensis</name>
    <dbReference type="NCBI Taxonomy" id="2419601"/>
    <lineage>
        <taxon>Bacteria</taxon>
        <taxon>Pseudomonadati</taxon>
        <taxon>Pseudomonadota</taxon>
        <taxon>Gammaproteobacteria</taxon>
        <taxon>Moraxellales</taxon>
        <taxon>Moraxellaceae</taxon>
        <taxon>Acinetobacter</taxon>
    </lineage>
</organism>
<evidence type="ECO:0000313" key="3">
    <source>
        <dbReference type="Proteomes" id="UP000280405"/>
    </source>
</evidence>
<protein>
    <submittedName>
        <fullName evidence="2">Uncharacterized protein</fullName>
    </submittedName>
</protein>
<feature type="chain" id="PRO_5017188504" evidence="1">
    <location>
        <begin position="20"/>
        <end position="119"/>
    </location>
</feature>
<dbReference type="RefSeq" id="WP_120383846.1">
    <property type="nucleotide sequence ID" value="NZ_RAXT01000012.1"/>
</dbReference>
<gene>
    <name evidence="2" type="ORF">D7V20_08360</name>
</gene>
<evidence type="ECO:0000256" key="1">
    <source>
        <dbReference type="SAM" id="SignalP"/>
    </source>
</evidence>
<sequence>MKKIFVAMVLVFSSSQIMAGVSERYVRDVERISNQYNADMKFFLRSLDPQTNQFSPLQQSQFCGMIQKYVDDMYKTTDANRADLPPSLMSVTKQNIIDKVMVSPEMQILKKYNIQCNLH</sequence>
<accession>A0A3A8FC68</accession>
<proteinExistence type="predicted"/>
<reference evidence="2 3" key="1">
    <citation type="submission" date="2018-09" db="EMBL/GenBank/DDBJ databases">
        <title>The draft genome of Acinetobacter spp. strains.</title>
        <authorList>
            <person name="Qin J."/>
            <person name="Feng Y."/>
            <person name="Zong Z."/>
        </authorList>
    </citation>
    <scope>NUCLEOTIDE SEQUENCE [LARGE SCALE GENOMIC DNA]</scope>
    <source>
        <strain evidence="2 3">WCHAc060115</strain>
    </source>
</reference>
<keyword evidence="3" id="KW-1185">Reference proteome</keyword>
<dbReference type="OrthoDB" id="6711152at2"/>
<feature type="signal peptide" evidence="1">
    <location>
        <begin position="1"/>
        <end position="19"/>
    </location>
</feature>
<dbReference type="AlphaFoldDB" id="A0A3A8FC68"/>
<comment type="caution">
    <text evidence="2">The sequence shown here is derived from an EMBL/GenBank/DDBJ whole genome shotgun (WGS) entry which is preliminary data.</text>
</comment>